<dbReference type="AlphaFoldDB" id="A0A654ZLE4"/>
<accession>A0A654ZLE4</accession>
<proteinExistence type="predicted"/>
<dbReference type="EMBL" id="CNFT01000028">
    <property type="protein sequence ID" value="CKQ84040.1"/>
    <property type="molecule type" value="Genomic_DNA"/>
</dbReference>
<sequence length="265" mass="28532">MGAVHLGPPQRLIGIDVADSRHHPLIQQLALEFGMLAPQHFNYSVTIEPRVKRVARQVGDRHRYHAAVHRHQVGKQPPSEGPLVSEAQHGPVVEQRGNPDVSGTRHRPEQHLPTHAQVHHECGVRRPMDPSRIECQPQVLAAPIGSVDPRSPQPRRQIRGPGIVAAHSAGVVHPNLGDGPAGHVSLQAAPHHLDFGQLIEPVMIASAAKPGAVPRKRGKAGAPRSSPSIQLGGGFARHGVVEHFQGFPSGRRGFLLGFFFGPAHS</sequence>
<gene>
    <name evidence="1" type="ORF">ERS027659_00235</name>
</gene>
<organism evidence="1 2">
    <name type="scientific">Mycobacterium tuberculosis</name>
    <dbReference type="NCBI Taxonomy" id="1773"/>
    <lineage>
        <taxon>Bacteria</taxon>
        <taxon>Bacillati</taxon>
        <taxon>Actinomycetota</taxon>
        <taxon>Actinomycetes</taxon>
        <taxon>Mycobacteriales</taxon>
        <taxon>Mycobacteriaceae</taxon>
        <taxon>Mycobacterium</taxon>
        <taxon>Mycobacterium tuberculosis complex</taxon>
    </lineage>
</organism>
<dbReference type="Proteomes" id="UP000050164">
    <property type="component" value="Unassembled WGS sequence"/>
</dbReference>
<protein>
    <submittedName>
        <fullName evidence="1">Uncharacterized protein</fullName>
    </submittedName>
</protein>
<reference evidence="1 2" key="1">
    <citation type="submission" date="2015-03" db="EMBL/GenBank/DDBJ databases">
        <authorList>
            <consortium name="Pathogen Informatics"/>
        </authorList>
    </citation>
    <scope>NUCLEOTIDE SEQUENCE [LARGE SCALE GENOMIC DNA]</scope>
    <source>
        <strain evidence="1 2">Bir 185</strain>
    </source>
</reference>
<evidence type="ECO:0000313" key="2">
    <source>
        <dbReference type="Proteomes" id="UP000050164"/>
    </source>
</evidence>
<evidence type="ECO:0000313" key="1">
    <source>
        <dbReference type="EMBL" id="CKQ84040.1"/>
    </source>
</evidence>
<name>A0A654ZLE4_MYCTX</name>